<organism evidence="2 3">
    <name type="scientific">Pelobates cultripes</name>
    <name type="common">Western spadefoot toad</name>
    <dbReference type="NCBI Taxonomy" id="61616"/>
    <lineage>
        <taxon>Eukaryota</taxon>
        <taxon>Metazoa</taxon>
        <taxon>Chordata</taxon>
        <taxon>Craniata</taxon>
        <taxon>Vertebrata</taxon>
        <taxon>Euteleostomi</taxon>
        <taxon>Amphibia</taxon>
        <taxon>Batrachia</taxon>
        <taxon>Anura</taxon>
        <taxon>Pelobatoidea</taxon>
        <taxon>Pelobatidae</taxon>
        <taxon>Pelobates</taxon>
    </lineage>
</organism>
<dbReference type="EMBL" id="OW240920">
    <property type="protein sequence ID" value="CAH2315249.1"/>
    <property type="molecule type" value="Genomic_DNA"/>
</dbReference>
<reference evidence="2" key="1">
    <citation type="submission" date="2022-03" db="EMBL/GenBank/DDBJ databases">
        <authorList>
            <person name="Alioto T."/>
            <person name="Alioto T."/>
            <person name="Gomez Garrido J."/>
        </authorList>
    </citation>
    <scope>NUCLEOTIDE SEQUENCE</scope>
</reference>
<sequence length="90" mass="9687">MAPPCPSAASYTGTTKLSVIRADIKKLTPTMVTKQDLQELSTTPQDAINMAVSMLRVEMTAQDAQIQVLETHSQASSAQLRATDLALARQ</sequence>
<dbReference type="Proteomes" id="UP001295444">
    <property type="component" value="Chromosome 10"/>
</dbReference>
<dbReference type="Proteomes" id="UP001295444">
    <property type="component" value="Chromosome 09"/>
</dbReference>
<dbReference type="AlphaFoldDB" id="A0AAD1T514"/>
<keyword evidence="3" id="KW-1185">Reference proteome</keyword>
<protein>
    <submittedName>
        <fullName evidence="2">Uncharacterized protein</fullName>
    </submittedName>
</protein>
<name>A0AAD1T514_PELCU</name>
<accession>A0AAD1T514</accession>
<evidence type="ECO:0000313" key="1">
    <source>
        <dbReference type="EMBL" id="CAH2315249.1"/>
    </source>
</evidence>
<gene>
    <name evidence="1" type="ORF">PECUL_23A008341</name>
    <name evidence="2" type="ORF">PECUL_23A012982</name>
</gene>
<proteinExistence type="predicted"/>
<evidence type="ECO:0000313" key="2">
    <source>
        <dbReference type="EMBL" id="CAH2319368.1"/>
    </source>
</evidence>
<dbReference type="EMBL" id="OW240921">
    <property type="protein sequence ID" value="CAH2319368.1"/>
    <property type="molecule type" value="Genomic_DNA"/>
</dbReference>
<evidence type="ECO:0000313" key="3">
    <source>
        <dbReference type="Proteomes" id="UP001295444"/>
    </source>
</evidence>